<dbReference type="PANTHER" id="PTHR30305">
    <property type="entry name" value="PROTEIN YJDM-RELATED"/>
    <property type="match status" value="1"/>
</dbReference>
<sequence>MSVNPVLLERSGHKCELCSSEQNLSSYELPASGDRTDCQVVVCETCLAQIEGNKDMDANHWRCLNDSMWSPVLPVQILSWRLLKKLSNSEMWAQDQLEMMYLEDDDKAWAEAGAYSDDSIVHKDSNGAVLKAGDTVTIIKDLNVKGTSFVAKRGTAVRGIGLTDNPEHIEGRVNGTRIVILTQYVKKSS</sequence>
<evidence type="ECO:0000313" key="2">
    <source>
        <dbReference type="EMBL" id="MBC3764385.1"/>
    </source>
</evidence>
<organism evidence="2 3">
    <name type="scientific">Neptunicella marina</name>
    <dbReference type="NCBI Taxonomy" id="2125989"/>
    <lineage>
        <taxon>Bacteria</taxon>
        <taxon>Pseudomonadati</taxon>
        <taxon>Pseudomonadota</taxon>
        <taxon>Gammaproteobacteria</taxon>
        <taxon>Alteromonadales</taxon>
        <taxon>Alteromonadaceae</taxon>
        <taxon>Neptunicella</taxon>
    </lineage>
</organism>
<dbReference type="SUPFAM" id="SSF82057">
    <property type="entry name" value="Prokaryotic SH3-related domain"/>
    <property type="match status" value="1"/>
</dbReference>
<dbReference type="AlphaFoldDB" id="A0A8J6IRB0"/>
<gene>
    <name evidence="2" type="ORF">H8B19_00725</name>
</gene>
<dbReference type="RefSeq" id="WP_186504862.1">
    <property type="nucleotide sequence ID" value="NZ_JACNEP010000001.1"/>
</dbReference>
<keyword evidence="3" id="KW-1185">Reference proteome</keyword>
<dbReference type="SMART" id="SM00782">
    <property type="entry name" value="PhnA_Zn_Ribbon"/>
    <property type="match status" value="1"/>
</dbReference>
<dbReference type="EMBL" id="JACNEP010000001">
    <property type="protein sequence ID" value="MBC3764385.1"/>
    <property type="molecule type" value="Genomic_DNA"/>
</dbReference>
<accession>A0A8J6IRB0</accession>
<dbReference type="Proteomes" id="UP000601768">
    <property type="component" value="Unassembled WGS sequence"/>
</dbReference>
<reference evidence="2" key="1">
    <citation type="journal article" date="2018" name="Int. J. Syst. Evol. Microbiol.">
        <title>Neptunicella marina gen. nov., sp. nov., isolated from surface seawater.</title>
        <authorList>
            <person name="Liu X."/>
            <person name="Lai Q."/>
            <person name="Du Y."/>
            <person name="Zhang X."/>
            <person name="Liu Z."/>
            <person name="Sun F."/>
            <person name="Shao Z."/>
        </authorList>
    </citation>
    <scope>NUCLEOTIDE SEQUENCE</scope>
    <source>
        <strain evidence="2">S27-2</strain>
    </source>
</reference>
<name>A0A8J6IRB0_9ALTE</name>
<dbReference type="InterPro" id="IPR013991">
    <property type="entry name" value="PhnaA_N_proteobac"/>
</dbReference>
<proteinExistence type="predicted"/>
<dbReference type="PANTHER" id="PTHR30305:SF3">
    <property type="entry name" value="PROTEIN YJDM"/>
    <property type="match status" value="1"/>
</dbReference>
<protein>
    <submittedName>
        <fullName evidence="2">PhnA domain-containing protein</fullName>
    </submittedName>
</protein>
<reference evidence="2" key="2">
    <citation type="submission" date="2020-08" db="EMBL/GenBank/DDBJ databases">
        <authorList>
            <person name="Lai Q."/>
        </authorList>
    </citation>
    <scope>NUCLEOTIDE SEQUENCE</scope>
    <source>
        <strain evidence="2">S27-2</strain>
    </source>
</reference>
<dbReference type="InterPro" id="IPR013988">
    <property type="entry name" value="YjdM_C"/>
</dbReference>
<evidence type="ECO:0000313" key="3">
    <source>
        <dbReference type="Proteomes" id="UP000601768"/>
    </source>
</evidence>
<evidence type="ECO:0000259" key="1">
    <source>
        <dbReference type="SMART" id="SM00782"/>
    </source>
</evidence>
<comment type="caution">
    <text evidence="2">The sequence shown here is derived from an EMBL/GenBank/DDBJ whole genome shotgun (WGS) entry which is preliminary data.</text>
</comment>
<dbReference type="Pfam" id="PF03831">
    <property type="entry name" value="YjdM"/>
    <property type="match status" value="1"/>
</dbReference>
<dbReference type="Gene3D" id="2.30.30.40">
    <property type="entry name" value="SH3 Domains"/>
    <property type="match status" value="1"/>
</dbReference>
<feature type="domain" description="PhnA protein N-terminal proteobacterial" evidence="1">
    <location>
        <begin position="6"/>
        <end position="51"/>
    </location>
</feature>